<evidence type="ECO:0000259" key="12">
    <source>
        <dbReference type="PROSITE" id="PS50045"/>
    </source>
</evidence>
<keyword evidence="2" id="KW-0963">Cytoplasm</keyword>
<keyword evidence="10" id="KW-0804">Transcription</keyword>
<evidence type="ECO:0000256" key="8">
    <source>
        <dbReference type="ARBA" id="ARBA00023125"/>
    </source>
</evidence>
<dbReference type="SUPFAM" id="SSF52172">
    <property type="entry name" value="CheY-like"/>
    <property type="match status" value="1"/>
</dbReference>
<evidence type="ECO:0000256" key="3">
    <source>
        <dbReference type="ARBA" id="ARBA00022553"/>
    </source>
</evidence>
<dbReference type="PROSITE" id="PS00675">
    <property type="entry name" value="SIGMA54_INTERACT_1"/>
    <property type="match status" value="1"/>
</dbReference>
<dbReference type="InterPro" id="IPR011006">
    <property type="entry name" value="CheY-like_superfamily"/>
</dbReference>
<dbReference type="InterPro" id="IPR001789">
    <property type="entry name" value="Sig_transdc_resp-reg_receiver"/>
</dbReference>
<dbReference type="PROSITE" id="PS50110">
    <property type="entry name" value="RESPONSE_REGULATORY"/>
    <property type="match status" value="1"/>
</dbReference>
<evidence type="ECO:0000256" key="4">
    <source>
        <dbReference type="ARBA" id="ARBA00022741"/>
    </source>
</evidence>
<dbReference type="SMART" id="SM00382">
    <property type="entry name" value="AAA"/>
    <property type="match status" value="1"/>
</dbReference>
<comment type="caution">
    <text evidence="14">The sequence shown here is derived from an EMBL/GenBank/DDBJ whole genome shotgun (WGS) entry which is preliminary data.</text>
</comment>
<dbReference type="SUPFAM" id="SSF46689">
    <property type="entry name" value="Homeodomain-like"/>
    <property type="match status" value="1"/>
</dbReference>
<keyword evidence="7" id="KW-0805">Transcription regulation</keyword>
<dbReference type="InterPro" id="IPR025944">
    <property type="entry name" value="Sigma_54_int_dom_CS"/>
</dbReference>
<keyword evidence="4" id="KW-0547">Nucleotide-binding</keyword>
<evidence type="ECO:0000256" key="7">
    <source>
        <dbReference type="ARBA" id="ARBA00023015"/>
    </source>
</evidence>
<evidence type="ECO:0000256" key="11">
    <source>
        <dbReference type="PROSITE-ProRule" id="PRU00169"/>
    </source>
</evidence>
<dbReference type="PROSITE" id="PS50045">
    <property type="entry name" value="SIGMA54_INTERACT_4"/>
    <property type="match status" value="1"/>
</dbReference>
<evidence type="ECO:0000256" key="2">
    <source>
        <dbReference type="ARBA" id="ARBA00022490"/>
    </source>
</evidence>
<gene>
    <name evidence="14" type="ORF">ENT08_08400</name>
</gene>
<dbReference type="InterPro" id="IPR009057">
    <property type="entry name" value="Homeodomain-like_sf"/>
</dbReference>
<dbReference type="Gene3D" id="3.40.50.2300">
    <property type="match status" value="1"/>
</dbReference>
<keyword evidence="3 11" id="KW-0597">Phosphoprotein</keyword>
<evidence type="ECO:0000256" key="6">
    <source>
        <dbReference type="ARBA" id="ARBA00023012"/>
    </source>
</evidence>
<accession>A0A7V4G9C8</accession>
<dbReference type="Gene3D" id="1.10.10.60">
    <property type="entry name" value="Homeodomain-like"/>
    <property type="match status" value="1"/>
</dbReference>
<proteinExistence type="predicted"/>
<dbReference type="SUPFAM" id="SSF52540">
    <property type="entry name" value="P-loop containing nucleoside triphosphate hydrolases"/>
    <property type="match status" value="1"/>
</dbReference>
<dbReference type="InterPro" id="IPR058031">
    <property type="entry name" value="AAA_lid_NorR"/>
</dbReference>
<feature type="domain" description="Response regulatory" evidence="13">
    <location>
        <begin position="8"/>
        <end position="122"/>
    </location>
</feature>
<dbReference type="Pfam" id="PF00072">
    <property type="entry name" value="Response_reg"/>
    <property type="match status" value="1"/>
</dbReference>
<protein>
    <submittedName>
        <fullName evidence="14">Sigma-54-dependent Fis family transcriptional regulator</fullName>
    </submittedName>
</protein>
<dbReference type="InterPro" id="IPR025662">
    <property type="entry name" value="Sigma_54_int_dom_ATP-bd_1"/>
</dbReference>
<organism evidence="14">
    <name type="scientific">Desulfobacca acetoxidans</name>
    <dbReference type="NCBI Taxonomy" id="60893"/>
    <lineage>
        <taxon>Bacteria</taxon>
        <taxon>Pseudomonadati</taxon>
        <taxon>Thermodesulfobacteriota</taxon>
        <taxon>Desulfobaccia</taxon>
        <taxon>Desulfobaccales</taxon>
        <taxon>Desulfobaccaceae</taxon>
        <taxon>Desulfobacca</taxon>
    </lineage>
</organism>
<dbReference type="Pfam" id="PF25601">
    <property type="entry name" value="AAA_lid_14"/>
    <property type="match status" value="1"/>
</dbReference>
<dbReference type="GO" id="GO:0005737">
    <property type="term" value="C:cytoplasm"/>
    <property type="evidence" value="ECO:0007669"/>
    <property type="project" value="UniProtKB-SubCell"/>
</dbReference>
<dbReference type="PANTHER" id="PTHR32071">
    <property type="entry name" value="TRANSCRIPTIONAL REGULATORY PROTEIN"/>
    <property type="match status" value="1"/>
</dbReference>
<keyword evidence="6" id="KW-0902">Two-component regulatory system</keyword>
<dbReference type="Pfam" id="PF02954">
    <property type="entry name" value="HTH_8"/>
    <property type="match status" value="1"/>
</dbReference>
<dbReference type="InterPro" id="IPR002078">
    <property type="entry name" value="Sigma_54_int"/>
</dbReference>
<sequence length="451" mass="50426">MGPSKKSSILVVDDELSIRESLSGWLQQDGYEVETVADGPGALAKVQEKRYDIMLIDVKMPGMDGLTLLKKLKEQDPDVSVVMMTAHGAIQDAVEAMKSGAYDYLLKPFDLEELSLTIDKLVKFRTMALENLILKERVASMSRFENLVGQSPSMIKLYETIMDVAQSDATVLITGETGTGKELVARAIHAQSPRRYGPFIATNCGAFTEHLLESELFGHEKGAFTDAKYTKKGRLEMAHGGTLFLDEVGDISMKMQIDLLRVLETHEFTRVGGTVPIKSDFRVIAATHRDLQEAIRQKTFRQDLYYRLNVIHIEVPPLRERPEDIPLLAQHFLRRYAAETNKPVDSIHPQALEAMCKYHWPGNVRELENAIERAVVVGKNRQIRLQDLPFVSSAAQVAEAGGLSLEEVERQHIIKVLAEQGGHISNAAKVLKINRTTLYQKIKKYGLTTSG</sequence>
<dbReference type="PRINTS" id="PR01590">
    <property type="entry name" value="HTHFIS"/>
</dbReference>
<reference evidence="14" key="1">
    <citation type="journal article" date="2020" name="mSystems">
        <title>Genome- and Community-Level Interaction Insights into Carbon Utilization and Element Cycling Functions of Hydrothermarchaeota in Hydrothermal Sediment.</title>
        <authorList>
            <person name="Zhou Z."/>
            <person name="Liu Y."/>
            <person name="Xu W."/>
            <person name="Pan J."/>
            <person name="Luo Z.H."/>
            <person name="Li M."/>
        </authorList>
    </citation>
    <scope>NUCLEOTIDE SEQUENCE [LARGE SCALE GENOMIC DNA]</scope>
    <source>
        <strain evidence="14">SpSt-548</strain>
    </source>
</reference>
<dbReference type="PROSITE" id="PS00688">
    <property type="entry name" value="SIGMA54_INTERACT_3"/>
    <property type="match status" value="1"/>
</dbReference>
<dbReference type="Gene3D" id="1.10.8.60">
    <property type="match status" value="1"/>
</dbReference>
<dbReference type="FunFam" id="3.40.50.2300:FF:000018">
    <property type="entry name" value="DNA-binding transcriptional regulator NtrC"/>
    <property type="match status" value="1"/>
</dbReference>
<dbReference type="InterPro" id="IPR025943">
    <property type="entry name" value="Sigma_54_int_dom_ATP-bd_2"/>
</dbReference>
<dbReference type="GO" id="GO:0006355">
    <property type="term" value="P:regulation of DNA-templated transcription"/>
    <property type="evidence" value="ECO:0007669"/>
    <property type="project" value="InterPro"/>
</dbReference>
<keyword evidence="5" id="KW-0067">ATP-binding</keyword>
<evidence type="ECO:0000256" key="10">
    <source>
        <dbReference type="ARBA" id="ARBA00023163"/>
    </source>
</evidence>
<evidence type="ECO:0000259" key="13">
    <source>
        <dbReference type="PROSITE" id="PS50110"/>
    </source>
</evidence>
<dbReference type="InterPro" id="IPR027417">
    <property type="entry name" value="P-loop_NTPase"/>
</dbReference>
<dbReference type="GO" id="GO:0005524">
    <property type="term" value="F:ATP binding"/>
    <property type="evidence" value="ECO:0007669"/>
    <property type="project" value="UniProtKB-KW"/>
</dbReference>
<dbReference type="FunFam" id="1.10.8.60:FF:000014">
    <property type="entry name" value="DNA-binding transcriptional regulator NtrC"/>
    <property type="match status" value="1"/>
</dbReference>
<dbReference type="EMBL" id="DSXI01000498">
    <property type="protein sequence ID" value="HGS05736.1"/>
    <property type="molecule type" value="Genomic_DNA"/>
</dbReference>
<dbReference type="SMART" id="SM00448">
    <property type="entry name" value="REC"/>
    <property type="match status" value="1"/>
</dbReference>
<dbReference type="GO" id="GO:0000160">
    <property type="term" value="P:phosphorelay signal transduction system"/>
    <property type="evidence" value="ECO:0007669"/>
    <property type="project" value="UniProtKB-KW"/>
</dbReference>
<evidence type="ECO:0000313" key="14">
    <source>
        <dbReference type="EMBL" id="HGS05736.1"/>
    </source>
</evidence>
<dbReference type="InterPro" id="IPR002197">
    <property type="entry name" value="HTH_Fis"/>
</dbReference>
<keyword evidence="8" id="KW-0238">DNA-binding</keyword>
<dbReference type="CDD" id="cd00009">
    <property type="entry name" value="AAA"/>
    <property type="match status" value="1"/>
</dbReference>
<feature type="modified residue" description="4-aspartylphosphate" evidence="11">
    <location>
        <position position="57"/>
    </location>
</feature>
<dbReference type="Gene3D" id="3.40.50.300">
    <property type="entry name" value="P-loop containing nucleotide triphosphate hydrolases"/>
    <property type="match status" value="1"/>
</dbReference>
<dbReference type="AlphaFoldDB" id="A0A7V4G9C8"/>
<feature type="domain" description="Sigma-54 factor interaction" evidence="12">
    <location>
        <begin position="147"/>
        <end position="376"/>
    </location>
</feature>
<dbReference type="PROSITE" id="PS00676">
    <property type="entry name" value="SIGMA54_INTERACT_2"/>
    <property type="match status" value="1"/>
</dbReference>
<name>A0A7V4G9C8_9BACT</name>
<evidence type="ECO:0000256" key="5">
    <source>
        <dbReference type="ARBA" id="ARBA00022840"/>
    </source>
</evidence>
<dbReference type="GO" id="GO:0043565">
    <property type="term" value="F:sequence-specific DNA binding"/>
    <property type="evidence" value="ECO:0007669"/>
    <property type="project" value="InterPro"/>
</dbReference>
<evidence type="ECO:0000256" key="1">
    <source>
        <dbReference type="ARBA" id="ARBA00004496"/>
    </source>
</evidence>
<dbReference type="Pfam" id="PF00158">
    <property type="entry name" value="Sigma54_activat"/>
    <property type="match status" value="1"/>
</dbReference>
<evidence type="ECO:0000256" key="9">
    <source>
        <dbReference type="ARBA" id="ARBA00023159"/>
    </source>
</evidence>
<dbReference type="FunFam" id="3.40.50.300:FF:000006">
    <property type="entry name" value="DNA-binding transcriptional regulator NtrC"/>
    <property type="match status" value="1"/>
</dbReference>
<dbReference type="InterPro" id="IPR003593">
    <property type="entry name" value="AAA+_ATPase"/>
</dbReference>
<comment type="subcellular location">
    <subcellularLocation>
        <location evidence="1">Cytoplasm</location>
    </subcellularLocation>
</comment>
<keyword evidence="9" id="KW-0010">Activator</keyword>